<evidence type="ECO:0000313" key="3">
    <source>
        <dbReference type="Proteomes" id="UP000198211"/>
    </source>
</evidence>
<name>A0A225VKN5_9STRA</name>
<dbReference type="OrthoDB" id="684045at2759"/>
<dbReference type="GO" id="GO:0016874">
    <property type="term" value="F:ligase activity"/>
    <property type="evidence" value="ECO:0007669"/>
    <property type="project" value="UniProtKB-KW"/>
</dbReference>
<dbReference type="STRING" id="4795.A0A225VKN5"/>
<reference evidence="3" key="1">
    <citation type="submission" date="2017-03" db="EMBL/GenBank/DDBJ databases">
        <title>Phytopthora megakarya and P. palmivora, two closely related causual agents of cacao black pod achieved similar genome size and gene model numbers by different mechanisms.</title>
        <authorList>
            <person name="Ali S."/>
            <person name="Shao J."/>
            <person name="Larry D.J."/>
            <person name="Kronmiller B."/>
            <person name="Shen D."/>
            <person name="Strem M.D."/>
            <person name="Melnick R.L."/>
            <person name="Guiltinan M.J."/>
            <person name="Tyler B.M."/>
            <person name="Meinhardt L.W."/>
            <person name="Bailey B.A."/>
        </authorList>
    </citation>
    <scope>NUCLEOTIDE SEQUENCE [LARGE SCALE GENOMIC DNA]</scope>
    <source>
        <strain evidence="3">zdho120</strain>
    </source>
</reference>
<gene>
    <name evidence="2" type="ORF">PHMEG_00022487</name>
</gene>
<feature type="region of interest" description="Disordered" evidence="1">
    <location>
        <begin position="254"/>
        <end position="286"/>
    </location>
</feature>
<evidence type="ECO:0000256" key="1">
    <source>
        <dbReference type="SAM" id="MobiDB-lite"/>
    </source>
</evidence>
<proteinExistence type="predicted"/>
<dbReference type="Proteomes" id="UP000198211">
    <property type="component" value="Unassembled WGS sequence"/>
</dbReference>
<comment type="caution">
    <text evidence="2">The sequence shown here is derived from an EMBL/GenBank/DDBJ whole genome shotgun (WGS) entry which is preliminary data.</text>
</comment>
<keyword evidence="2" id="KW-0436">Ligase</keyword>
<organism evidence="2 3">
    <name type="scientific">Phytophthora megakarya</name>
    <dbReference type="NCBI Taxonomy" id="4795"/>
    <lineage>
        <taxon>Eukaryota</taxon>
        <taxon>Sar</taxon>
        <taxon>Stramenopiles</taxon>
        <taxon>Oomycota</taxon>
        <taxon>Peronosporomycetes</taxon>
        <taxon>Peronosporales</taxon>
        <taxon>Peronosporaceae</taxon>
        <taxon>Phytophthora</taxon>
    </lineage>
</organism>
<dbReference type="EMBL" id="NBNE01004437">
    <property type="protein sequence ID" value="OWZ05428.1"/>
    <property type="molecule type" value="Genomic_DNA"/>
</dbReference>
<accession>A0A225VKN5</accession>
<protein>
    <submittedName>
        <fullName evidence="2">Substrate adaptor for cullin 3 ubiquitin ligase Btb3</fullName>
    </submittedName>
</protein>
<feature type="compositionally biased region" description="Acidic residues" evidence="1">
    <location>
        <begin position="259"/>
        <end position="270"/>
    </location>
</feature>
<evidence type="ECO:0000313" key="2">
    <source>
        <dbReference type="EMBL" id="OWZ05428.1"/>
    </source>
</evidence>
<sequence length="286" mass="32610">MGNAAAIHNVAESSRRRLLLQQYNRQPRNVLVRHSLMQAFEQRRYQSLQPQKPHSFRRDLHTDVGKFSMHKEPLQSLPLLEIYDVLKIDFGVQLTLEELPTVLRHLGCRVVDSPTNSDPNEEWYSLQGLMGYVAPRRVLRQVKRPLECPHSSEFSHNNVTIWQAAKMGNLEVLKAVCKAHHTAYRALDDFDNSPLYYASLCGREVAVDFILSAYEEENLTIQPDELLRCVTNALNQPIRALLQHKTTLGEILKSKDEGSECDENTDDDDAGGAWFGLLASDNDEDE</sequence>
<dbReference type="AlphaFoldDB" id="A0A225VKN5"/>
<keyword evidence="3" id="KW-1185">Reference proteome</keyword>